<dbReference type="PANTHER" id="PTHR12480">
    <property type="entry name" value="ARGININE DEMETHYLASE AND LYSYL-HYDROXYLASE JMJD"/>
    <property type="match status" value="1"/>
</dbReference>
<dbReference type="InterPro" id="IPR050910">
    <property type="entry name" value="JMJD6_ArgDemeth/LysHydrox"/>
</dbReference>
<dbReference type="Gene3D" id="2.60.120.650">
    <property type="entry name" value="Cupin"/>
    <property type="match status" value="1"/>
</dbReference>
<comment type="caution">
    <text evidence="2">The sequence shown here is derived from an EMBL/GenBank/DDBJ whole genome shotgun (WGS) entry which is preliminary data.</text>
</comment>
<evidence type="ECO:0000313" key="3">
    <source>
        <dbReference type="Proteomes" id="UP000792457"/>
    </source>
</evidence>
<keyword evidence="1" id="KW-0472">Membrane</keyword>
<dbReference type="EMBL" id="KZ308305">
    <property type="protein sequence ID" value="KAG8226926.1"/>
    <property type="molecule type" value="Genomic_DNA"/>
</dbReference>
<evidence type="ECO:0000313" key="2">
    <source>
        <dbReference type="EMBL" id="KAG8226926.1"/>
    </source>
</evidence>
<keyword evidence="3" id="KW-1185">Reference proteome</keyword>
<evidence type="ECO:0000256" key="1">
    <source>
        <dbReference type="SAM" id="Phobius"/>
    </source>
</evidence>
<keyword evidence="1" id="KW-0812">Transmembrane</keyword>
<keyword evidence="1" id="KW-1133">Transmembrane helix</keyword>
<dbReference type="SUPFAM" id="SSF51197">
    <property type="entry name" value="Clavaminate synthase-like"/>
    <property type="match status" value="1"/>
</dbReference>
<evidence type="ECO:0008006" key="4">
    <source>
        <dbReference type="Google" id="ProtNLM"/>
    </source>
</evidence>
<reference evidence="2" key="2">
    <citation type="submission" date="2017-10" db="EMBL/GenBank/DDBJ databases">
        <title>Ladona fulva Genome sequencing and assembly.</title>
        <authorList>
            <person name="Murali S."/>
            <person name="Richards S."/>
            <person name="Bandaranaike D."/>
            <person name="Bellair M."/>
            <person name="Blankenburg K."/>
            <person name="Chao H."/>
            <person name="Dinh H."/>
            <person name="Doddapaneni H."/>
            <person name="Dugan-Rocha S."/>
            <person name="Elkadiri S."/>
            <person name="Gnanaolivu R."/>
            <person name="Hernandez B."/>
            <person name="Skinner E."/>
            <person name="Javaid M."/>
            <person name="Lee S."/>
            <person name="Li M."/>
            <person name="Ming W."/>
            <person name="Munidasa M."/>
            <person name="Muniz J."/>
            <person name="Nguyen L."/>
            <person name="Hughes D."/>
            <person name="Osuji N."/>
            <person name="Pu L.-L."/>
            <person name="Puazo M."/>
            <person name="Qu C."/>
            <person name="Quiroz J."/>
            <person name="Raj R."/>
            <person name="Weissenberger G."/>
            <person name="Xin Y."/>
            <person name="Zou X."/>
            <person name="Han Y."/>
            <person name="Worley K."/>
            <person name="Muzny D."/>
            <person name="Gibbs R."/>
        </authorList>
    </citation>
    <scope>NUCLEOTIDE SEQUENCE</scope>
    <source>
        <strain evidence="2">Sampled in the wild</strain>
    </source>
</reference>
<dbReference type="PANTHER" id="PTHR12480:SF19">
    <property type="entry name" value="CUPIN-LIKE DOMAIN-CONTAINING PROTEIN"/>
    <property type="match status" value="1"/>
</dbReference>
<dbReference type="OrthoDB" id="8187601at2759"/>
<dbReference type="GO" id="GO:0016706">
    <property type="term" value="F:2-oxoglutarate-dependent dioxygenase activity"/>
    <property type="evidence" value="ECO:0007669"/>
    <property type="project" value="TreeGrafter"/>
</dbReference>
<organism evidence="2 3">
    <name type="scientific">Ladona fulva</name>
    <name type="common">Scarce chaser dragonfly</name>
    <name type="synonym">Libellula fulva</name>
    <dbReference type="NCBI Taxonomy" id="123851"/>
    <lineage>
        <taxon>Eukaryota</taxon>
        <taxon>Metazoa</taxon>
        <taxon>Ecdysozoa</taxon>
        <taxon>Arthropoda</taxon>
        <taxon>Hexapoda</taxon>
        <taxon>Insecta</taxon>
        <taxon>Pterygota</taxon>
        <taxon>Palaeoptera</taxon>
        <taxon>Odonata</taxon>
        <taxon>Epiprocta</taxon>
        <taxon>Anisoptera</taxon>
        <taxon>Libelluloidea</taxon>
        <taxon>Libellulidae</taxon>
        <taxon>Ladona</taxon>
    </lineage>
</organism>
<name>A0A8K0NYN6_LADFU</name>
<dbReference type="AlphaFoldDB" id="A0A8K0NYN6"/>
<accession>A0A8K0NYN6</accession>
<feature type="non-terminal residue" evidence="2">
    <location>
        <position position="258"/>
    </location>
</feature>
<protein>
    <recommendedName>
        <fullName evidence="4">Cupin-like domain-containing protein</fullName>
    </recommendedName>
</protein>
<reference evidence="2" key="1">
    <citation type="submission" date="2013-04" db="EMBL/GenBank/DDBJ databases">
        <authorList>
            <person name="Qu J."/>
            <person name="Murali S.C."/>
            <person name="Bandaranaike D."/>
            <person name="Bellair M."/>
            <person name="Blankenburg K."/>
            <person name="Chao H."/>
            <person name="Dinh H."/>
            <person name="Doddapaneni H."/>
            <person name="Downs B."/>
            <person name="Dugan-Rocha S."/>
            <person name="Elkadiri S."/>
            <person name="Gnanaolivu R.D."/>
            <person name="Hernandez B."/>
            <person name="Javaid M."/>
            <person name="Jayaseelan J.C."/>
            <person name="Lee S."/>
            <person name="Li M."/>
            <person name="Ming W."/>
            <person name="Munidasa M."/>
            <person name="Muniz J."/>
            <person name="Nguyen L."/>
            <person name="Ongeri F."/>
            <person name="Osuji N."/>
            <person name="Pu L.-L."/>
            <person name="Puazo M."/>
            <person name="Qu C."/>
            <person name="Quiroz J."/>
            <person name="Raj R."/>
            <person name="Weissenberger G."/>
            <person name="Xin Y."/>
            <person name="Zou X."/>
            <person name="Han Y."/>
            <person name="Richards S."/>
            <person name="Worley K."/>
            <person name="Muzny D."/>
            <person name="Gibbs R."/>
        </authorList>
    </citation>
    <scope>NUCLEOTIDE SEQUENCE</scope>
    <source>
        <strain evidence="2">Sampled in the wild</strain>
    </source>
</reference>
<feature type="transmembrane region" description="Helical" evidence="1">
    <location>
        <begin position="48"/>
        <end position="70"/>
    </location>
</feature>
<gene>
    <name evidence="2" type="ORF">J437_LFUL004644</name>
</gene>
<dbReference type="Proteomes" id="UP000792457">
    <property type="component" value="Unassembled WGS sequence"/>
</dbReference>
<sequence length="258" mass="29790">MARRPNADEAEEKLRGILQKAAKLSLSVGSLEGAKKLLRGTSRTPNSLLPLLTGVISVTIALLYCLGLYTHAGFARMYLKWQGADLYEELCAIYMPEQLVKAFRPPEDCSMCQGLTQVDKVVNISPDIFEERYAYNGRPVVVKGAMENWTAQHTFSFEFFKNLYGDSLYYWNYQMGCQFFPYETEFRDLREVFNMSEKRANMSEGTKPWYIGWSNCDDRTARILRRHYGRPYFLPETAENKKLDWIFMGSPGYGAHMH</sequence>
<proteinExistence type="predicted"/>